<accession>A0ABY5UG46</accession>
<evidence type="ECO:0000313" key="2">
    <source>
        <dbReference type="Proteomes" id="UP001058739"/>
    </source>
</evidence>
<evidence type="ECO:0000313" key="1">
    <source>
        <dbReference type="EMBL" id="UWL62319.1"/>
    </source>
</evidence>
<sequence>MSNALVEDTFDDNVLILDRKCSGCNDVTLIIAREYVYALDLHGKPPER</sequence>
<dbReference type="EMBL" id="CP099968">
    <property type="protein sequence ID" value="UWL62319.1"/>
    <property type="molecule type" value="Genomic_DNA"/>
</dbReference>
<dbReference type="Proteomes" id="UP001058739">
    <property type="component" value="Chromosome 02"/>
</dbReference>
<organism evidence="1 2">
    <name type="scientific">Brucella pseudintermedia</name>
    <dbReference type="NCBI Taxonomy" id="370111"/>
    <lineage>
        <taxon>Bacteria</taxon>
        <taxon>Pseudomonadati</taxon>
        <taxon>Pseudomonadota</taxon>
        <taxon>Alphaproteobacteria</taxon>
        <taxon>Hyphomicrobiales</taxon>
        <taxon>Brucellaceae</taxon>
        <taxon>Brucella/Ochrobactrum group</taxon>
        <taxon>Brucella</taxon>
    </lineage>
</organism>
<protein>
    <submittedName>
        <fullName evidence="1">Uncharacterized protein</fullName>
    </submittedName>
</protein>
<dbReference type="RefSeq" id="WP_162929839.1">
    <property type="nucleotide sequence ID" value="NZ_CP099968.1"/>
</dbReference>
<gene>
    <name evidence="1" type="ORF">NIK97_12265</name>
</gene>
<proteinExistence type="predicted"/>
<keyword evidence="2" id="KW-1185">Reference proteome</keyword>
<name>A0ABY5UG46_9HYPH</name>
<reference evidence="1" key="1">
    <citation type="submission" date="2022-06" db="EMBL/GenBank/DDBJ databases">
        <title>Complete Genome Sequence of Deoxynivalenol-bioadsorption Ochrobactrum pseudintermedium ASAG-D25.</title>
        <authorList>
            <person name="Wang N."/>
        </authorList>
    </citation>
    <scope>NUCLEOTIDE SEQUENCE</scope>
    <source>
        <strain evidence="1">ASAG-D25</strain>
    </source>
</reference>